<sequence length="422" mass="47168">MYVAHEGHGFEMLPAMTVHERWNTLAALEAKVELVAAADSLLPIVQMSTLKSPKLEAWKKTVDSGLGRTNKRTAQRSTHIDSGVDVIDDNGNENGSEASEMVTFDPAEAVDTATLMDALEATPIDELSNEDEDELPPTQLTRVKPNIPQSKSLCTTEQNYEVIAANVKHGIVKHFPALMQPTRQVDIINVPKPKRRGRSRASPKQMRQKTLSAKPDRVAVHKYPSDLSVSLDQLLTWARNTPNLKDVKSIMETYLVQLDDAHRMARTIECQWQLVRASDYMYTFVIPSDLARSMQASVITARKERHKPDETTDLVKTQGVGLSVIASIDPNLWKFSRSLYEICFSVIGALTGFYAINSKNHSWMQEWKWLDQDWCTVDANVDLLAVETKTSGIPAYVISERHQEMAIELIATFASGGYALNS</sequence>
<protein>
    <submittedName>
        <fullName evidence="1">Unnamed protein product</fullName>
    </submittedName>
</protein>
<dbReference type="EMBL" id="BSXT01003902">
    <property type="protein sequence ID" value="GMF56078.1"/>
    <property type="molecule type" value="Genomic_DNA"/>
</dbReference>
<keyword evidence="2" id="KW-1185">Reference proteome</keyword>
<reference evidence="1" key="1">
    <citation type="submission" date="2023-04" db="EMBL/GenBank/DDBJ databases">
        <title>Phytophthora fragariaefolia NBRC 109709.</title>
        <authorList>
            <person name="Ichikawa N."/>
            <person name="Sato H."/>
            <person name="Tonouchi N."/>
        </authorList>
    </citation>
    <scope>NUCLEOTIDE SEQUENCE</scope>
    <source>
        <strain evidence="1">NBRC 109709</strain>
    </source>
</reference>
<accession>A0A9W6Y982</accession>
<evidence type="ECO:0000313" key="2">
    <source>
        <dbReference type="Proteomes" id="UP001165121"/>
    </source>
</evidence>
<dbReference type="Proteomes" id="UP001165121">
    <property type="component" value="Unassembled WGS sequence"/>
</dbReference>
<dbReference type="AlphaFoldDB" id="A0A9W6Y982"/>
<gene>
    <name evidence="1" type="ORF">Pfra01_002373700</name>
</gene>
<dbReference type="OrthoDB" id="128557at2759"/>
<comment type="caution">
    <text evidence="1">The sequence shown here is derived from an EMBL/GenBank/DDBJ whole genome shotgun (WGS) entry which is preliminary data.</text>
</comment>
<name>A0A9W6Y982_9STRA</name>
<proteinExistence type="predicted"/>
<evidence type="ECO:0000313" key="1">
    <source>
        <dbReference type="EMBL" id="GMF56078.1"/>
    </source>
</evidence>
<organism evidence="1 2">
    <name type="scientific">Phytophthora fragariaefolia</name>
    <dbReference type="NCBI Taxonomy" id="1490495"/>
    <lineage>
        <taxon>Eukaryota</taxon>
        <taxon>Sar</taxon>
        <taxon>Stramenopiles</taxon>
        <taxon>Oomycota</taxon>
        <taxon>Peronosporomycetes</taxon>
        <taxon>Peronosporales</taxon>
        <taxon>Peronosporaceae</taxon>
        <taxon>Phytophthora</taxon>
    </lineage>
</organism>